<evidence type="ECO:0000313" key="2">
    <source>
        <dbReference type="Proteomes" id="UP001361570"/>
    </source>
</evidence>
<dbReference type="Gene3D" id="3.30.70.270">
    <property type="match status" value="1"/>
</dbReference>
<sequence>MTSLLTATGHGTGTPGAPVATTVAAPVAAPVDLDAALLPGPTALHRRLAARLADPTARPACLVVVGLLRKDTGWPLTTAAITTITSLLAGALRGDDWLAREDHTEFGVLVEGAPTDGDVVAARLTGVVSGAVPGVHASAGVVTLEAGLTVHEVERRALLCLDAARHRGPQAVVHYAGTR</sequence>
<dbReference type="InterPro" id="IPR029787">
    <property type="entry name" value="Nucleotide_cyclase"/>
</dbReference>
<protein>
    <recommendedName>
        <fullName evidence="3">GGDEF domain-containing protein, diguanylate cyclase (C-di-GMP synthetase) or its enzymatically inactive variants</fullName>
    </recommendedName>
</protein>
<keyword evidence="2" id="KW-1185">Reference proteome</keyword>
<name>A0ABU8DSA9_9ACTN</name>
<dbReference type="InterPro" id="IPR043128">
    <property type="entry name" value="Rev_trsase/Diguanyl_cyclase"/>
</dbReference>
<organism evidence="1 2">
    <name type="scientific">Klenkia sesuvii</name>
    <dbReference type="NCBI Taxonomy" id="3103137"/>
    <lineage>
        <taxon>Bacteria</taxon>
        <taxon>Bacillati</taxon>
        <taxon>Actinomycetota</taxon>
        <taxon>Actinomycetes</taxon>
        <taxon>Geodermatophilales</taxon>
        <taxon>Geodermatophilaceae</taxon>
        <taxon>Klenkia</taxon>
    </lineage>
</organism>
<dbReference type="EMBL" id="JBAPLU010000005">
    <property type="protein sequence ID" value="MEI4271528.1"/>
    <property type="molecule type" value="Genomic_DNA"/>
</dbReference>
<dbReference type="Proteomes" id="UP001361570">
    <property type="component" value="Unassembled WGS sequence"/>
</dbReference>
<evidence type="ECO:0008006" key="3">
    <source>
        <dbReference type="Google" id="ProtNLM"/>
    </source>
</evidence>
<reference evidence="1 2" key="1">
    <citation type="submission" date="2024-03" db="EMBL/GenBank/DDBJ databases">
        <title>Draft genome sequence of Klenkia sp. LSe6-5.</title>
        <authorList>
            <person name="Duangmal K."/>
            <person name="Chantavorakit T."/>
        </authorList>
    </citation>
    <scope>NUCLEOTIDE SEQUENCE [LARGE SCALE GENOMIC DNA]</scope>
    <source>
        <strain evidence="1 2">LSe6-5</strain>
    </source>
</reference>
<dbReference type="RefSeq" id="WP_336403665.1">
    <property type="nucleotide sequence ID" value="NZ_JBAPLU010000005.1"/>
</dbReference>
<accession>A0ABU8DSA9</accession>
<evidence type="ECO:0000313" key="1">
    <source>
        <dbReference type="EMBL" id="MEI4271528.1"/>
    </source>
</evidence>
<comment type="caution">
    <text evidence="1">The sequence shown here is derived from an EMBL/GenBank/DDBJ whole genome shotgun (WGS) entry which is preliminary data.</text>
</comment>
<proteinExistence type="predicted"/>
<gene>
    <name evidence="1" type="ORF">TEK04_07310</name>
</gene>
<dbReference type="SUPFAM" id="SSF55073">
    <property type="entry name" value="Nucleotide cyclase"/>
    <property type="match status" value="1"/>
</dbReference>